<dbReference type="OrthoDB" id="1121502at2"/>
<protein>
    <recommendedName>
        <fullName evidence="2">Putative beta-lactamase-inhibitor-like PepSY-like domain-containing protein</fullName>
    </recommendedName>
</protein>
<organism evidence="3 4">
    <name type="scientific">Sphingobacterium athyrii</name>
    <dbReference type="NCBI Taxonomy" id="2152717"/>
    <lineage>
        <taxon>Bacteria</taxon>
        <taxon>Pseudomonadati</taxon>
        <taxon>Bacteroidota</taxon>
        <taxon>Sphingobacteriia</taxon>
        <taxon>Sphingobacteriales</taxon>
        <taxon>Sphingobacteriaceae</taxon>
        <taxon>Sphingobacterium</taxon>
    </lineage>
</organism>
<evidence type="ECO:0000313" key="3">
    <source>
        <dbReference type="EMBL" id="PUV22830.1"/>
    </source>
</evidence>
<evidence type="ECO:0000259" key="2">
    <source>
        <dbReference type="Pfam" id="PF11396"/>
    </source>
</evidence>
<dbReference type="RefSeq" id="WP_108635165.1">
    <property type="nucleotide sequence ID" value="NZ_QCXX01000005.1"/>
</dbReference>
<evidence type="ECO:0000313" key="4">
    <source>
        <dbReference type="Proteomes" id="UP000250831"/>
    </source>
</evidence>
<feature type="chain" id="PRO_5016975159" description="Putative beta-lactamase-inhibitor-like PepSY-like domain-containing protein" evidence="1">
    <location>
        <begin position="23"/>
        <end position="150"/>
    </location>
</feature>
<dbReference type="Proteomes" id="UP000250831">
    <property type="component" value="Unassembled WGS sequence"/>
</dbReference>
<keyword evidence="1" id="KW-0732">Signal</keyword>
<feature type="domain" description="Putative beta-lactamase-inhibitor-like PepSY-like" evidence="2">
    <location>
        <begin position="57"/>
        <end position="145"/>
    </location>
</feature>
<evidence type="ECO:0000256" key="1">
    <source>
        <dbReference type="SAM" id="SignalP"/>
    </source>
</evidence>
<dbReference type="Gene3D" id="3.10.450.360">
    <property type="match status" value="1"/>
</dbReference>
<dbReference type="SUPFAM" id="SSF160574">
    <property type="entry name" value="BT0923-like"/>
    <property type="match status" value="1"/>
</dbReference>
<dbReference type="InterPro" id="IPR021533">
    <property type="entry name" value="PepSY-like"/>
</dbReference>
<sequence length="150" mass="16808">MMKCKTILSACILALTTIGAFAQDIPQSQVPAVVVNSFQQKFPKAKGVDWELKAGLYEAEFETGLFGTDHEVWIQSNGKIVRHKEELAKNDLPQAVIANVKKEFPGYRIEDVKKITEEQKVTYAFEVKNGSNEWKLVVDPKGNVLGKVRD</sequence>
<comment type="caution">
    <text evidence="3">The sequence shown here is derived from an EMBL/GenBank/DDBJ whole genome shotgun (WGS) entry which is preliminary data.</text>
</comment>
<dbReference type="AlphaFoldDB" id="A0A363NQ31"/>
<proteinExistence type="predicted"/>
<feature type="signal peptide" evidence="1">
    <location>
        <begin position="1"/>
        <end position="22"/>
    </location>
</feature>
<reference evidence="3 4" key="1">
    <citation type="submission" date="2018-04" db="EMBL/GenBank/DDBJ databases">
        <title>Sphingobacterium sp. M46 Genome.</title>
        <authorList>
            <person name="Cheng J."/>
            <person name="Li Y."/>
        </authorList>
    </citation>
    <scope>NUCLEOTIDE SEQUENCE [LARGE SCALE GENOMIC DNA]</scope>
    <source>
        <strain evidence="3 4">M46</strain>
    </source>
</reference>
<dbReference type="EMBL" id="QCXX01000005">
    <property type="protein sequence ID" value="PUV22830.1"/>
    <property type="molecule type" value="Genomic_DNA"/>
</dbReference>
<gene>
    <name evidence="3" type="ORF">DCO56_18070</name>
</gene>
<keyword evidence="4" id="KW-1185">Reference proteome</keyword>
<accession>A0A363NQ31</accession>
<dbReference type="Pfam" id="PF11396">
    <property type="entry name" value="PepSY_like"/>
    <property type="match status" value="1"/>
</dbReference>
<name>A0A363NQ31_9SPHI</name>